<dbReference type="PANTHER" id="PTHR21580:SF60">
    <property type="entry name" value="SPERM-TAIL PG-RICH REPEAT-CONTAINING PROTEIN 2"/>
    <property type="match status" value="1"/>
</dbReference>
<evidence type="ECO:0000313" key="2">
    <source>
        <dbReference type="EMBL" id="CDG68799.1"/>
    </source>
</evidence>
<feature type="region of interest" description="Disordered" evidence="1">
    <location>
        <begin position="1"/>
        <end position="20"/>
    </location>
</feature>
<reference evidence="2" key="1">
    <citation type="journal article" date="2013" name="Genome Biol. Evol.">
        <title>Punctuated emergences of genetic and phenotypic innovations in eumetazoan, bilaterian, euteleostome, and hominidae ancestors.</title>
        <authorList>
            <person name="Wenger Y."/>
            <person name="Galliot B."/>
        </authorList>
    </citation>
    <scope>NUCLEOTIDE SEQUENCE</scope>
    <source>
        <tissue evidence="2">Whole animals</tissue>
    </source>
</reference>
<dbReference type="Pfam" id="PF07004">
    <property type="entry name" value="SHIPPO-rpt"/>
    <property type="match status" value="6"/>
</dbReference>
<protein>
    <submittedName>
        <fullName evidence="2">Uncharacterized protein C4orf37</fullName>
    </submittedName>
</protein>
<accession>T2M9I9</accession>
<dbReference type="OMA" id="NDPRHAL"/>
<dbReference type="AlphaFoldDB" id="T2M9I9"/>
<dbReference type="InterPro" id="IPR051291">
    <property type="entry name" value="CIMAP"/>
</dbReference>
<feature type="compositionally biased region" description="Polar residues" evidence="1">
    <location>
        <begin position="8"/>
        <end position="17"/>
    </location>
</feature>
<name>T2M9I9_HYDVU</name>
<dbReference type="EMBL" id="HAAD01002567">
    <property type="protein sequence ID" value="CDG68799.1"/>
    <property type="molecule type" value="mRNA"/>
</dbReference>
<gene>
    <name evidence="2" type="primary">C4orf37</name>
</gene>
<dbReference type="InterPro" id="IPR010736">
    <property type="entry name" value="SHIPPO-rpt"/>
</dbReference>
<proteinExistence type="evidence at transcript level"/>
<feature type="non-terminal residue" evidence="2">
    <location>
        <position position="1"/>
    </location>
</feature>
<dbReference type="PANTHER" id="PTHR21580">
    <property type="entry name" value="SHIPPO-1-RELATED"/>
    <property type="match status" value="1"/>
</dbReference>
<dbReference type="KEGG" id="hmg:101241428"/>
<sequence>MYDRATRALTQAATGTPASVGPGSYFNQNNILFHKFDSYAPFLSVSLRESFLTIPESVAEIPGPGNYNPKLLTSIKGGSTLQNKTSRFTELNDELPGPGSYNINSEWSSKQTQLDLGKIRNNSKYSRNNFLHKKVPPSIPSPGQANGYEQNIDGSLHKKEASSHDITLGPAFYKINYEETAPVKKYKGIHFGKMTSRRTDFKGNDGPGPGNYDPYKYKLANEWTLEREKKRIDSKLPRYHEIIVLEENKKAFPGPGQYELPSQFQIEKISEKASTPPFGSKAKRFLDSKEISPAPGSYDDPRHAFENSSWSIGSKSPFGQTATRFLSDHYASSSPGPGSYCYDSMSALSKRKALFVNIKKVGFGSSVNRELALSKKEDSLLPGPSNYLPKSPQILFPNKNHAVFKSTTPRLTSCTKNETIPFVSYESDKMDTHLCKKLIEQRKHPGCGFLSSAERFHDSFLMTADLDNPGPGQYDMKQHSAPGGNLVSKEVRFKSVKCDVPGPGTYQLSPLLRHTLMKSTFNATLSNPVAMLSEEAILKAVQPTLTLSVVN</sequence>
<organism evidence="2">
    <name type="scientific">Hydra vulgaris</name>
    <name type="common">Hydra</name>
    <name type="synonym">Hydra attenuata</name>
    <dbReference type="NCBI Taxonomy" id="6087"/>
    <lineage>
        <taxon>Eukaryota</taxon>
        <taxon>Metazoa</taxon>
        <taxon>Cnidaria</taxon>
        <taxon>Hydrozoa</taxon>
        <taxon>Hydroidolina</taxon>
        <taxon>Anthoathecata</taxon>
        <taxon>Aplanulata</taxon>
        <taxon>Hydridae</taxon>
        <taxon>Hydra</taxon>
    </lineage>
</organism>
<evidence type="ECO:0000256" key="1">
    <source>
        <dbReference type="SAM" id="MobiDB-lite"/>
    </source>
</evidence>
<dbReference type="OrthoDB" id="406368at2759"/>